<evidence type="ECO:0000313" key="3">
    <source>
        <dbReference type="Proteomes" id="UP000317318"/>
    </source>
</evidence>
<dbReference type="GO" id="GO:0016301">
    <property type="term" value="F:kinase activity"/>
    <property type="evidence" value="ECO:0007669"/>
    <property type="project" value="UniProtKB-KW"/>
</dbReference>
<dbReference type="KEGG" id="svp:Pan189_42110"/>
<keyword evidence="3" id="KW-1185">Reference proteome</keyword>
<evidence type="ECO:0000313" key="2">
    <source>
        <dbReference type="EMBL" id="QDT39800.1"/>
    </source>
</evidence>
<dbReference type="Gene3D" id="3.40.630.30">
    <property type="match status" value="1"/>
</dbReference>
<reference evidence="2 3" key="1">
    <citation type="submission" date="2019-02" db="EMBL/GenBank/DDBJ databases">
        <title>Deep-cultivation of Planctomycetes and their phenomic and genomic characterization uncovers novel biology.</title>
        <authorList>
            <person name="Wiegand S."/>
            <person name="Jogler M."/>
            <person name="Boedeker C."/>
            <person name="Pinto D."/>
            <person name="Vollmers J."/>
            <person name="Rivas-Marin E."/>
            <person name="Kohn T."/>
            <person name="Peeters S.H."/>
            <person name="Heuer A."/>
            <person name="Rast P."/>
            <person name="Oberbeckmann S."/>
            <person name="Bunk B."/>
            <person name="Jeske O."/>
            <person name="Meyerdierks A."/>
            <person name="Storesund J.E."/>
            <person name="Kallscheuer N."/>
            <person name="Luecker S."/>
            <person name="Lage O.M."/>
            <person name="Pohl T."/>
            <person name="Merkel B.J."/>
            <person name="Hornburger P."/>
            <person name="Mueller R.-W."/>
            <person name="Bruemmer F."/>
            <person name="Labrenz M."/>
            <person name="Spormann A.M."/>
            <person name="Op den Camp H."/>
            <person name="Overmann J."/>
            <person name="Amann R."/>
            <person name="Jetten M.S.M."/>
            <person name="Mascher T."/>
            <person name="Medema M.H."/>
            <person name="Devos D.P."/>
            <person name="Kaster A.-K."/>
            <person name="Ovreas L."/>
            <person name="Rohde M."/>
            <person name="Galperin M.Y."/>
            <person name="Jogler C."/>
        </authorList>
    </citation>
    <scope>NUCLEOTIDE SEQUENCE [LARGE SCALE GENOMIC DNA]</scope>
    <source>
        <strain evidence="2 3">Pan189</strain>
    </source>
</reference>
<dbReference type="AlphaFoldDB" id="A0A517R7D8"/>
<dbReference type="PROSITE" id="PS51186">
    <property type="entry name" value="GNAT"/>
    <property type="match status" value="1"/>
</dbReference>
<dbReference type="PANTHER" id="PTHR43792">
    <property type="entry name" value="GNAT FAMILY, PUTATIVE (AFU_ORTHOLOGUE AFUA_3G00765)-RELATED-RELATED"/>
    <property type="match status" value="1"/>
</dbReference>
<gene>
    <name evidence="2" type="ORF">Pan189_42110</name>
</gene>
<dbReference type="Pfam" id="PF13302">
    <property type="entry name" value="Acetyltransf_3"/>
    <property type="match status" value="1"/>
</dbReference>
<evidence type="ECO:0000259" key="1">
    <source>
        <dbReference type="PROSITE" id="PS51186"/>
    </source>
</evidence>
<dbReference type="EMBL" id="CP036268">
    <property type="protein sequence ID" value="QDT39800.1"/>
    <property type="molecule type" value="Genomic_DNA"/>
</dbReference>
<dbReference type="Proteomes" id="UP000317318">
    <property type="component" value="Chromosome"/>
</dbReference>
<protein>
    <submittedName>
        <fullName evidence="2">Anhydro-N-acetylmuramic acid kinase</fullName>
    </submittedName>
</protein>
<feature type="domain" description="N-acetyltransferase" evidence="1">
    <location>
        <begin position="1"/>
        <end position="123"/>
    </location>
</feature>
<dbReference type="PANTHER" id="PTHR43792:SF1">
    <property type="entry name" value="N-ACETYLTRANSFERASE DOMAIN-CONTAINING PROTEIN"/>
    <property type="match status" value="1"/>
</dbReference>
<keyword evidence="2" id="KW-0418">Kinase</keyword>
<dbReference type="SUPFAM" id="SSF55729">
    <property type="entry name" value="Acyl-CoA N-acyltransferases (Nat)"/>
    <property type="match status" value="1"/>
</dbReference>
<sequence length="128" mass="14762">MIEKQIGNYARDGHGLWCVRIRESDQPIGAVGLVTQMEEGETFHEIGYMIHRPYWRQGYAYEAAAAVRDWAFANHAYDPVVSFVRPQNTPSQAVARKLGMTPQDRLIDHAGLPHHVFEISRRSWEDQR</sequence>
<dbReference type="InterPro" id="IPR000182">
    <property type="entry name" value="GNAT_dom"/>
</dbReference>
<keyword evidence="2" id="KW-0808">Transferase</keyword>
<proteinExistence type="predicted"/>
<dbReference type="InterPro" id="IPR016181">
    <property type="entry name" value="Acyl_CoA_acyltransferase"/>
</dbReference>
<dbReference type="GO" id="GO:0016747">
    <property type="term" value="F:acyltransferase activity, transferring groups other than amino-acyl groups"/>
    <property type="evidence" value="ECO:0007669"/>
    <property type="project" value="InterPro"/>
</dbReference>
<dbReference type="InterPro" id="IPR051531">
    <property type="entry name" value="N-acetyltransferase"/>
</dbReference>
<dbReference type="OrthoDB" id="9795206at2"/>
<organism evidence="2 3">
    <name type="scientific">Stratiformator vulcanicus</name>
    <dbReference type="NCBI Taxonomy" id="2527980"/>
    <lineage>
        <taxon>Bacteria</taxon>
        <taxon>Pseudomonadati</taxon>
        <taxon>Planctomycetota</taxon>
        <taxon>Planctomycetia</taxon>
        <taxon>Planctomycetales</taxon>
        <taxon>Planctomycetaceae</taxon>
        <taxon>Stratiformator</taxon>
    </lineage>
</organism>
<accession>A0A517R7D8</accession>
<name>A0A517R7D8_9PLAN</name>